<keyword evidence="2" id="KW-1185">Reference proteome</keyword>
<comment type="caution">
    <text evidence="1">The sequence shown here is derived from an EMBL/GenBank/DDBJ whole genome shotgun (WGS) entry which is preliminary data.</text>
</comment>
<dbReference type="Proteomes" id="UP001426770">
    <property type="component" value="Unassembled WGS sequence"/>
</dbReference>
<name>A0ABP9WDU9_9MICO</name>
<evidence type="ECO:0008006" key="3">
    <source>
        <dbReference type="Google" id="ProtNLM"/>
    </source>
</evidence>
<protein>
    <recommendedName>
        <fullName evidence="3">Peptidase C39-like domain-containing protein</fullName>
    </recommendedName>
</protein>
<accession>A0ABP9WDU9</accession>
<proteinExistence type="predicted"/>
<evidence type="ECO:0000313" key="2">
    <source>
        <dbReference type="Proteomes" id="UP001426770"/>
    </source>
</evidence>
<sequence>MAWNVTAAAARAGALLRITPRRPAEDLDGPGGTAGSADGAAPEGLFARAFSRAVEAASPADAKALGVAHEQMGADAAVLDRAVASGAPIPAVAALAGVWETLAPESRGIVAHPAGAGDGAVMWAGVRARQVDQTTCGAAVMGLMLMTGDPFVALWVATGRSLGAYVPPEALHAEAEGFETLTIEERWHALQRVLHAQTTASALGPVAWPRSLGTPPWKVDDRTRFAGLRFRGSLVDDSSPAALAPLLAHARRALADGIPVPMFTSGDASLGLATVIPRHVVLLVADMGDGFLVYEPGAGAVLPLSDSDLRPDAGRLPALGNWTRAAWLVLPVPARRG</sequence>
<gene>
    <name evidence="1" type="ORF">Lsed01_00433</name>
</gene>
<evidence type="ECO:0000313" key="1">
    <source>
        <dbReference type="EMBL" id="GAA5518016.1"/>
    </source>
</evidence>
<dbReference type="EMBL" id="BAABRR010000002">
    <property type="protein sequence ID" value="GAA5518016.1"/>
    <property type="molecule type" value="Genomic_DNA"/>
</dbReference>
<reference evidence="1 2" key="1">
    <citation type="submission" date="2024-02" db="EMBL/GenBank/DDBJ databases">
        <title>Lysinimicrobium sediminis NBRC 112286.</title>
        <authorList>
            <person name="Ichikawa N."/>
            <person name="Katano-Makiyama Y."/>
            <person name="Hidaka K."/>
        </authorList>
    </citation>
    <scope>NUCLEOTIDE SEQUENCE [LARGE SCALE GENOMIC DNA]</scope>
    <source>
        <strain evidence="1 2">NBRC 112286</strain>
    </source>
</reference>
<organism evidence="1 2">
    <name type="scientific">Demequina sediminis</name>
    <dbReference type="NCBI Taxonomy" id="1930058"/>
    <lineage>
        <taxon>Bacteria</taxon>
        <taxon>Bacillati</taxon>
        <taxon>Actinomycetota</taxon>
        <taxon>Actinomycetes</taxon>
        <taxon>Micrococcales</taxon>
        <taxon>Demequinaceae</taxon>
        <taxon>Demequina</taxon>
    </lineage>
</organism>
<dbReference type="RefSeq" id="WP_286213899.1">
    <property type="nucleotide sequence ID" value="NZ_AP027736.1"/>
</dbReference>